<accession>A0A1Y6D5K9</accession>
<keyword evidence="3" id="KW-1185">Reference proteome</keyword>
<dbReference type="OrthoDB" id="6139076at2"/>
<dbReference type="STRING" id="1760988.SAMN02949497_4876"/>
<name>A0A1Y6D5K9_9GAMM</name>
<evidence type="ECO:0000313" key="2">
    <source>
        <dbReference type="EMBL" id="SMF97891.1"/>
    </source>
</evidence>
<protein>
    <submittedName>
        <fullName evidence="2">Uncharacterized protein</fullName>
    </submittedName>
</protein>
<organism evidence="2 3">
    <name type="scientific">Methylomagnum ishizawai</name>
    <dbReference type="NCBI Taxonomy" id="1760988"/>
    <lineage>
        <taxon>Bacteria</taxon>
        <taxon>Pseudomonadati</taxon>
        <taxon>Pseudomonadota</taxon>
        <taxon>Gammaproteobacteria</taxon>
        <taxon>Methylococcales</taxon>
        <taxon>Methylococcaceae</taxon>
        <taxon>Methylomagnum</taxon>
    </lineage>
</organism>
<sequence>MGRLPSPPLDAWHHHMALVMLGTLFLEKQKVAGRQSWPMLSFSDLVTALAHLLPARPLTAEDLATSSPSGIGCGGKPAIPTLGGQ</sequence>
<dbReference type="Proteomes" id="UP000192923">
    <property type="component" value="Unassembled WGS sequence"/>
</dbReference>
<gene>
    <name evidence="2" type="ORF">SAMN02949497_4876</name>
</gene>
<evidence type="ECO:0000313" key="3">
    <source>
        <dbReference type="Proteomes" id="UP000192923"/>
    </source>
</evidence>
<reference evidence="2 3" key="1">
    <citation type="submission" date="2016-12" db="EMBL/GenBank/DDBJ databases">
        <authorList>
            <person name="Song W.-J."/>
            <person name="Kurnit D.M."/>
        </authorList>
    </citation>
    <scope>NUCLEOTIDE SEQUENCE [LARGE SCALE GENOMIC DNA]</scope>
    <source>
        <strain evidence="2 3">175</strain>
    </source>
</reference>
<proteinExistence type="predicted"/>
<dbReference type="RefSeq" id="WP_125469212.1">
    <property type="nucleotide sequence ID" value="NZ_FXAM01000006.1"/>
</dbReference>
<dbReference type="AlphaFoldDB" id="A0A1Y6D5K9"/>
<evidence type="ECO:0000256" key="1">
    <source>
        <dbReference type="SAM" id="MobiDB-lite"/>
    </source>
</evidence>
<dbReference type="EMBL" id="FXAM01000006">
    <property type="protein sequence ID" value="SMF97891.1"/>
    <property type="molecule type" value="Genomic_DNA"/>
</dbReference>
<feature type="region of interest" description="Disordered" evidence="1">
    <location>
        <begin position="64"/>
        <end position="85"/>
    </location>
</feature>